<keyword evidence="2" id="KW-1185">Reference proteome</keyword>
<accession>A0AC60PYX3</accession>
<dbReference type="EMBL" id="JABSTQ010009711">
    <property type="protein sequence ID" value="KAG0426516.1"/>
    <property type="molecule type" value="Genomic_DNA"/>
</dbReference>
<proteinExistence type="predicted"/>
<reference evidence="1 2" key="1">
    <citation type="journal article" date="2020" name="Cell">
        <title>Large-Scale Comparative Analyses of Tick Genomes Elucidate Their Genetic Diversity and Vector Capacities.</title>
        <authorList>
            <consortium name="Tick Genome and Microbiome Consortium (TIGMIC)"/>
            <person name="Jia N."/>
            <person name="Wang J."/>
            <person name="Shi W."/>
            <person name="Du L."/>
            <person name="Sun Y."/>
            <person name="Zhan W."/>
            <person name="Jiang J.F."/>
            <person name="Wang Q."/>
            <person name="Zhang B."/>
            <person name="Ji P."/>
            <person name="Bell-Sakyi L."/>
            <person name="Cui X.M."/>
            <person name="Yuan T.T."/>
            <person name="Jiang B.G."/>
            <person name="Yang W.F."/>
            <person name="Lam T.T."/>
            <person name="Chang Q.C."/>
            <person name="Ding S.J."/>
            <person name="Wang X.J."/>
            <person name="Zhu J.G."/>
            <person name="Ruan X.D."/>
            <person name="Zhao L."/>
            <person name="Wei J.T."/>
            <person name="Ye R.Z."/>
            <person name="Que T.C."/>
            <person name="Du C.H."/>
            <person name="Zhou Y.H."/>
            <person name="Cheng J.X."/>
            <person name="Dai P.F."/>
            <person name="Guo W.B."/>
            <person name="Han X.H."/>
            <person name="Huang E.J."/>
            <person name="Li L.F."/>
            <person name="Wei W."/>
            <person name="Gao Y.C."/>
            <person name="Liu J.Z."/>
            <person name="Shao H.Z."/>
            <person name="Wang X."/>
            <person name="Wang C.C."/>
            <person name="Yang T.C."/>
            <person name="Huo Q.B."/>
            <person name="Li W."/>
            <person name="Chen H.Y."/>
            <person name="Chen S.E."/>
            <person name="Zhou L.G."/>
            <person name="Ni X.B."/>
            <person name="Tian J.H."/>
            <person name="Sheng Y."/>
            <person name="Liu T."/>
            <person name="Pan Y.S."/>
            <person name="Xia L.Y."/>
            <person name="Li J."/>
            <person name="Zhao F."/>
            <person name="Cao W.C."/>
        </authorList>
    </citation>
    <scope>NUCLEOTIDE SEQUENCE [LARGE SCALE GENOMIC DNA]</scope>
    <source>
        <strain evidence="1">Iper-2018</strain>
    </source>
</reference>
<protein>
    <submittedName>
        <fullName evidence="1">Uncharacterized protein</fullName>
    </submittedName>
</protein>
<name>A0AC60PYX3_IXOPE</name>
<dbReference type="Proteomes" id="UP000805193">
    <property type="component" value="Unassembled WGS sequence"/>
</dbReference>
<evidence type="ECO:0000313" key="1">
    <source>
        <dbReference type="EMBL" id="KAG0426516.1"/>
    </source>
</evidence>
<organism evidence="1 2">
    <name type="scientific">Ixodes persulcatus</name>
    <name type="common">Taiga tick</name>
    <dbReference type="NCBI Taxonomy" id="34615"/>
    <lineage>
        <taxon>Eukaryota</taxon>
        <taxon>Metazoa</taxon>
        <taxon>Ecdysozoa</taxon>
        <taxon>Arthropoda</taxon>
        <taxon>Chelicerata</taxon>
        <taxon>Arachnida</taxon>
        <taxon>Acari</taxon>
        <taxon>Parasitiformes</taxon>
        <taxon>Ixodida</taxon>
        <taxon>Ixodoidea</taxon>
        <taxon>Ixodidae</taxon>
        <taxon>Ixodinae</taxon>
        <taxon>Ixodes</taxon>
    </lineage>
</organism>
<comment type="caution">
    <text evidence="1">The sequence shown here is derived from an EMBL/GenBank/DDBJ whole genome shotgun (WGS) entry which is preliminary data.</text>
</comment>
<sequence length="133" mass="15132">MTGFRRRVPTQDTVLRLREVFDQKSTPQTRVVAGEDIQKAFDNVAHSAILDRLALTKPGERMFNYIKDFLTNRTKAIQMGDYISPKQKLQAGVPQGVILSPTLFILALKDLRDQLERTLGLKSALYADDIILW</sequence>
<evidence type="ECO:0000313" key="2">
    <source>
        <dbReference type="Proteomes" id="UP000805193"/>
    </source>
</evidence>
<gene>
    <name evidence="1" type="ORF">HPB47_026377</name>
</gene>